<dbReference type="GO" id="GO:0005829">
    <property type="term" value="C:cytosol"/>
    <property type="evidence" value="ECO:0007669"/>
    <property type="project" value="TreeGrafter"/>
</dbReference>
<dbReference type="FunFam" id="3.40.50.720:FF:000030">
    <property type="entry name" value="Glutamate dehydrogenase"/>
    <property type="match status" value="1"/>
</dbReference>
<feature type="binding site" evidence="6">
    <location>
        <position position="89"/>
    </location>
    <ligand>
        <name>substrate</name>
    </ligand>
</feature>
<dbReference type="PIRSF" id="PIRSF000185">
    <property type="entry name" value="Glu_DH"/>
    <property type="match status" value="1"/>
</dbReference>
<dbReference type="InterPro" id="IPR006096">
    <property type="entry name" value="Glu/Leu/Phe/Val/Trp_DH_C"/>
</dbReference>
<evidence type="ECO:0000256" key="4">
    <source>
        <dbReference type="PIRNR" id="PIRNR000185"/>
    </source>
</evidence>
<dbReference type="Pfam" id="PF00208">
    <property type="entry name" value="ELFV_dehydrog"/>
    <property type="match status" value="1"/>
</dbReference>
<dbReference type="GO" id="GO:0000166">
    <property type="term" value="F:nucleotide binding"/>
    <property type="evidence" value="ECO:0007669"/>
    <property type="project" value="UniProtKB-KW"/>
</dbReference>
<feature type="binding site" evidence="6">
    <location>
        <position position="113"/>
    </location>
    <ligand>
        <name>substrate</name>
    </ligand>
</feature>
<dbReference type="SUPFAM" id="SSF51735">
    <property type="entry name" value="NAD(P)-binding Rossmann-fold domains"/>
    <property type="match status" value="1"/>
</dbReference>
<dbReference type="GO" id="GO:0004354">
    <property type="term" value="F:glutamate dehydrogenase (NADP+) activity"/>
    <property type="evidence" value="ECO:0007669"/>
    <property type="project" value="TreeGrafter"/>
</dbReference>
<sequence length="444" mass="49296">MTYVDDVLKELERKNPYEPEFIQTATEILRCLNVVFERHPEFQEAKILERFLEPERVVMFRVPWVDDNGEVQVNRGFRVQFNSALGPYKGGLRFHESVNLSVLKLLGLEQILKNSLTGMSIGGAKGGSDFNPKGRSDAEVMRFCQSFMTELKNYIGPDIDVPAGDIGVGLREVGYMFGQYNRITNRHNCVLTGSGIEYGGSLVRKEATGYGLIYILEEALRARGEVLEGKKIIVSGSGNVAIYAAEKAIQLGATVIAMSDSKGYIYDENGISIPFVKHIKEEERKCIHEYLNDFPDTIYKEGSEGLWSIKCDIALPCATQNELDEESARKLIDNGVKYVAEGANKPSTPGATKLFLKSGLMFLPGKAANAGGVTTSVLEMAQRSSNMHWSFDEVDLRLKRNMVNIYRNIDKMAKEYGFEGNYVVGANIAGFLKVAKAMMAQGIV</sequence>
<evidence type="ECO:0000256" key="2">
    <source>
        <dbReference type="ARBA" id="ARBA00011643"/>
    </source>
</evidence>
<evidence type="ECO:0000259" key="9">
    <source>
        <dbReference type="SMART" id="SM00839"/>
    </source>
</evidence>
<evidence type="ECO:0000256" key="8">
    <source>
        <dbReference type="RuleBase" id="RU004417"/>
    </source>
</evidence>
<evidence type="ECO:0000256" key="5">
    <source>
        <dbReference type="PIRSR" id="PIRSR000185-1"/>
    </source>
</evidence>
<evidence type="ECO:0000313" key="11">
    <source>
        <dbReference type="Proteomes" id="UP000029661"/>
    </source>
</evidence>
<dbReference type="SMART" id="SM00839">
    <property type="entry name" value="ELFV_dehydrog"/>
    <property type="match status" value="1"/>
</dbReference>
<feature type="binding site" evidence="6">
    <location>
        <position position="208"/>
    </location>
    <ligand>
        <name>NAD(+)</name>
        <dbReference type="ChEBI" id="CHEBI:57540"/>
    </ligand>
</feature>
<dbReference type="PRINTS" id="PR00082">
    <property type="entry name" value="GLFDHDRGNASE"/>
</dbReference>
<dbReference type="FunFam" id="1.10.285.10:FF:000001">
    <property type="entry name" value="Glutamate dehydrogenase"/>
    <property type="match status" value="1"/>
</dbReference>
<dbReference type="InterPro" id="IPR014362">
    <property type="entry name" value="Glu_DH"/>
</dbReference>
<dbReference type="GeneID" id="24792332"/>
<proteinExistence type="inferred from homology"/>
<dbReference type="Proteomes" id="UP000029661">
    <property type="component" value="Chromosome"/>
</dbReference>
<protein>
    <recommendedName>
        <fullName evidence="4">Glutamate dehydrogenase</fullName>
    </recommendedName>
</protein>
<dbReference type="AlphaFoldDB" id="A0A089ZV84"/>
<reference evidence="10 11" key="1">
    <citation type="submission" date="2013-12" db="EMBL/GenBank/DDBJ databases">
        <title>The complete genome sequence of Methanobacterium sp. BRM9.</title>
        <authorList>
            <consortium name="Pastoral Greenhouse Gas Research Consortium"/>
            <person name="Kelly W.J."/>
            <person name="Leahy S.C."/>
            <person name="Perry R."/>
            <person name="Li D."/>
            <person name="Altermann E."/>
            <person name="Lambie S.C."/>
            <person name="Attwood G.T."/>
        </authorList>
    </citation>
    <scope>NUCLEOTIDE SEQUENCE [LARGE SCALE GENOMIC DNA]</scope>
    <source>
        <strain evidence="10 11">BRM9</strain>
    </source>
</reference>
<dbReference type="Gene3D" id="1.10.285.10">
    <property type="entry name" value="Glutamate Dehydrogenase, chain A, domain 3"/>
    <property type="match status" value="2"/>
</dbReference>
<feature type="site" description="Important for catalysis" evidence="7">
    <location>
        <position position="165"/>
    </location>
</feature>
<evidence type="ECO:0000256" key="1">
    <source>
        <dbReference type="ARBA" id="ARBA00006382"/>
    </source>
</evidence>
<keyword evidence="3 4" id="KW-0560">Oxidoreductase</keyword>
<dbReference type="CDD" id="cd05313">
    <property type="entry name" value="NAD_bind_2_Glu_DH"/>
    <property type="match status" value="1"/>
</dbReference>
<accession>A0A089ZV84</accession>
<dbReference type="GO" id="GO:0006537">
    <property type="term" value="P:glutamate biosynthetic process"/>
    <property type="evidence" value="ECO:0007669"/>
    <property type="project" value="TreeGrafter"/>
</dbReference>
<dbReference type="FunFam" id="3.40.50.10860:FF:000002">
    <property type="entry name" value="Glutamate dehydrogenase"/>
    <property type="match status" value="1"/>
</dbReference>
<evidence type="ECO:0000313" key="10">
    <source>
        <dbReference type="EMBL" id="AIS31989.1"/>
    </source>
</evidence>
<evidence type="ECO:0000256" key="6">
    <source>
        <dbReference type="PIRSR" id="PIRSR000185-2"/>
    </source>
</evidence>
<dbReference type="EMBL" id="CP006933">
    <property type="protein sequence ID" value="AIS31989.1"/>
    <property type="molecule type" value="Genomic_DNA"/>
</dbReference>
<dbReference type="RefSeq" id="WP_048085128.1">
    <property type="nucleotide sequence ID" value="NZ_CP006933.1"/>
</dbReference>
<feature type="binding site" evidence="6">
    <location>
        <position position="239"/>
    </location>
    <ligand>
        <name>NAD(+)</name>
        <dbReference type="ChEBI" id="CHEBI:57540"/>
    </ligand>
</feature>
<evidence type="ECO:0000256" key="3">
    <source>
        <dbReference type="ARBA" id="ARBA00023002"/>
    </source>
</evidence>
<evidence type="ECO:0000256" key="7">
    <source>
        <dbReference type="PIRSR" id="PIRSR000185-3"/>
    </source>
</evidence>
<feature type="domain" description="Glutamate/phenylalanine/leucine/valine/L-tryptophan dehydrogenase C-terminal" evidence="9">
    <location>
        <begin position="201"/>
        <end position="442"/>
    </location>
</feature>
<dbReference type="OrthoDB" id="6425at2157"/>
<dbReference type="InterPro" id="IPR033922">
    <property type="entry name" value="NAD_bind_Glu_DH"/>
</dbReference>
<dbReference type="SUPFAM" id="SSF53223">
    <property type="entry name" value="Aminoacid dehydrogenase-like, N-terminal domain"/>
    <property type="match status" value="1"/>
</dbReference>
<dbReference type="Pfam" id="PF02812">
    <property type="entry name" value="ELFV_dehydrog_N"/>
    <property type="match status" value="1"/>
</dbReference>
<name>A0A089ZV84_METFO</name>
<comment type="similarity">
    <text evidence="1 4 8">Belongs to the Glu/Leu/Phe/Val dehydrogenases family.</text>
</comment>
<feature type="binding site" evidence="6">
    <location>
        <position position="376"/>
    </location>
    <ligand>
        <name>substrate</name>
    </ligand>
</feature>
<dbReference type="STRING" id="2162.BRM9_1174"/>
<keyword evidence="6" id="KW-0520">NAD</keyword>
<dbReference type="InterPro" id="IPR006095">
    <property type="entry name" value="Glu/Leu/Phe/Val/Trp_DH"/>
</dbReference>
<dbReference type="KEGG" id="mfc:BRM9_1174"/>
<organism evidence="10 11">
    <name type="scientific">Methanobacterium formicicum</name>
    <dbReference type="NCBI Taxonomy" id="2162"/>
    <lineage>
        <taxon>Archaea</taxon>
        <taxon>Methanobacteriati</taxon>
        <taxon>Methanobacteriota</taxon>
        <taxon>Methanomada group</taxon>
        <taxon>Methanobacteria</taxon>
        <taxon>Methanobacteriales</taxon>
        <taxon>Methanobacteriaceae</taxon>
        <taxon>Methanobacterium</taxon>
    </lineage>
</organism>
<gene>
    <name evidence="10" type="ORF">BRM9_1174</name>
</gene>
<dbReference type="Gene3D" id="3.40.50.720">
    <property type="entry name" value="NAD(P)-binding Rossmann-like Domain"/>
    <property type="match status" value="1"/>
</dbReference>
<comment type="subunit">
    <text evidence="2">Homohexamer.</text>
</comment>
<feature type="binding site" evidence="6">
    <location>
        <position position="164"/>
    </location>
    <ligand>
        <name>substrate</name>
    </ligand>
</feature>
<feature type="active site" description="Proton donor" evidence="5">
    <location>
        <position position="125"/>
    </location>
</feature>
<dbReference type="InterPro" id="IPR050724">
    <property type="entry name" value="Glu_Leu_Phe_Val_DH"/>
</dbReference>
<dbReference type="PANTHER" id="PTHR43571:SF1">
    <property type="entry name" value="NADP-SPECIFIC GLUTAMATE DEHYDROGENASE 1-RELATED"/>
    <property type="match status" value="1"/>
</dbReference>
<dbReference type="NCBIfam" id="NF006929">
    <property type="entry name" value="PRK09414.1"/>
    <property type="match status" value="1"/>
</dbReference>
<dbReference type="PANTHER" id="PTHR43571">
    <property type="entry name" value="NADP-SPECIFIC GLUTAMATE DEHYDROGENASE 1-RELATED"/>
    <property type="match status" value="1"/>
</dbReference>
<dbReference type="InterPro" id="IPR046346">
    <property type="entry name" value="Aminoacid_DH-like_N_sf"/>
</dbReference>
<keyword evidence="6" id="KW-0547">Nucleotide-binding</keyword>
<feature type="binding site" evidence="6">
    <location>
        <position position="110"/>
    </location>
    <ligand>
        <name>substrate</name>
    </ligand>
</feature>
<dbReference type="Gene3D" id="3.40.50.10860">
    <property type="entry name" value="Leucine Dehydrogenase, chain A, domain 1"/>
    <property type="match status" value="1"/>
</dbReference>
<dbReference type="InterPro" id="IPR006097">
    <property type="entry name" value="Glu/Leu/Phe/Val/Trp_DH_dimer"/>
</dbReference>
<dbReference type="InterPro" id="IPR036291">
    <property type="entry name" value="NAD(P)-bd_dom_sf"/>
</dbReference>